<gene>
    <name evidence="3" type="ORF">AALP_AAs61185U000200</name>
</gene>
<evidence type="ECO:0000313" key="4">
    <source>
        <dbReference type="Proteomes" id="UP000029120"/>
    </source>
</evidence>
<feature type="compositionally biased region" description="Low complexity" evidence="2">
    <location>
        <begin position="191"/>
        <end position="202"/>
    </location>
</feature>
<dbReference type="EMBL" id="KL967536">
    <property type="protein sequence ID" value="KFK24568.1"/>
    <property type="molecule type" value="Genomic_DNA"/>
</dbReference>
<evidence type="ECO:0000256" key="1">
    <source>
        <dbReference type="SAM" id="Coils"/>
    </source>
</evidence>
<protein>
    <submittedName>
        <fullName evidence="3">Uncharacterized protein</fullName>
    </submittedName>
</protein>
<dbReference type="AlphaFoldDB" id="A0A087G3W6"/>
<feature type="region of interest" description="Disordered" evidence="2">
    <location>
        <begin position="378"/>
        <end position="423"/>
    </location>
</feature>
<keyword evidence="4" id="KW-1185">Reference proteome</keyword>
<feature type="region of interest" description="Disordered" evidence="2">
    <location>
        <begin position="1"/>
        <end position="79"/>
    </location>
</feature>
<feature type="coiled-coil region" evidence="1">
    <location>
        <begin position="521"/>
        <end position="569"/>
    </location>
</feature>
<name>A0A087G3W6_ARAAL</name>
<proteinExistence type="predicted"/>
<dbReference type="OrthoDB" id="1114078at2759"/>
<feature type="compositionally biased region" description="Low complexity" evidence="2">
    <location>
        <begin position="381"/>
        <end position="391"/>
    </location>
</feature>
<accession>A0A087G3W6</accession>
<reference evidence="4" key="1">
    <citation type="journal article" date="2015" name="Nat. Plants">
        <title>Genome expansion of Arabis alpina linked with retrotransposition and reduced symmetric DNA methylation.</title>
        <authorList>
            <person name="Willing E.M."/>
            <person name="Rawat V."/>
            <person name="Mandakova T."/>
            <person name="Maumus F."/>
            <person name="James G.V."/>
            <person name="Nordstroem K.J."/>
            <person name="Becker C."/>
            <person name="Warthmann N."/>
            <person name="Chica C."/>
            <person name="Szarzynska B."/>
            <person name="Zytnicki M."/>
            <person name="Albani M.C."/>
            <person name="Kiefer C."/>
            <person name="Bergonzi S."/>
            <person name="Castaings L."/>
            <person name="Mateos J.L."/>
            <person name="Berns M.C."/>
            <person name="Bujdoso N."/>
            <person name="Piofczyk T."/>
            <person name="de Lorenzo L."/>
            <person name="Barrero-Sicilia C."/>
            <person name="Mateos I."/>
            <person name="Piednoel M."/>
            <person name="Hagmann J."/>
            <person name="Chen-Min-Tao R."/>
            <person name="Iglesias-Fernandez R."/>
            <person name="Schuster S.C."/>
            <person name="Alonso-Blanco C."/>
            <person name="Roudier F."/>
            <person name="Carbonero P."/>
            <person name="Paz-Ares J."/>
            <person name="Davis S.J."/>
            <person name="Pecinka A."/>
            <person name="Quesneville H."/>
            <person name="Colot V."/>
            <person name="Lysak M.A."/>
            <person name="Weigel D."/>
            <person name="Coupland G."/>
            <person name="Schneeberger K."/>
        </authorList>
    </citation>
    <scope>NUCLEOTIDE SEQUENCE [LARGE SCALE GENOMIC DNA]</scope>
    <source>
        <strain evidence="4">cv. Pajares</strain>
    </source>
</reference>
<feature type="compositionally biased region" description="Low complexity" evidence="2">
    <location>
        <begin position="403"/>
        <end position="412"/>
    </location>
</feature>
<keyword evidence="1" id="KW-0175">Coiled coil</keyword>
<dbReference type="Gramene" id="KFK24568">
    <property type="protein sequence ID" value="KFK24568"/>
    <property type="gene ID" value="AALP_AAs61185U000200"/>
</dbReference>
<feature type="region of interest" description="Disordered" evidence="2">
    <location>
        <begin position="619"/>
        <end position="640"/>
    </location>
</feature>
<feature type="region of interest" description="Disordered" evidence="2">
    <location>
        <begin position="173"/>
        <end position="208"/>
    </location>
</feature>
<dbReference type="Proteomes" id="UP000029120">
    <property type="component" value="Unassembled WGS sequence"/>
</dbReference>
<evidence type="ECO:0000313" key="3">
    <source>
        <dbReference type="EMBL" id="KFK24568.1"/>
    </source>
</evidence>
<sequence>MRPPMPPRVNCGDGSKGSGLVLELDPDGSGSGGVDGSILPDDIVLGGGCPDDPTLVDQEPDDVDIGTSGPDDPSLVERGPDVVDIADDPSLNDYGADVLGPETTCPDVLFRPRLDVSDDHEAMILQRGTKDLGGVHGTLDPTSWVVDEEGVACSSQWVRDPRASITSIDGMIPLNDEDPELPPGRADATYSSSSFDLRASSSESDDEDTFVEINPRGIKHLLGIYVLSRECGVVINTEHLSYLTDFRVRGRSEELKHTVTNSLGMALIAGFPSKDDHFEDRFLFVEISERTVEADCIDLVKTRWERRVKPSLPEVSEEFVIAMHTDLSSGKGNRRKSFSRRRIERALSAEVFPGKILGRGLARMSFREQAALEVAAKTRRSSGSSASRVVAPMTSSSTALSVRARPSRPSASKTLLPPPSSGEVAEFRRLSAERARISSGKGNGVDRETPLKRQRVDTFPAAVVGRETSASRDGGLLRDEAYSVVMSKASELSLFFDRLVSDYDEDVRSRDNELGAAKEANAVLQSRLNETVERNEALEHDALALQKVKKDYDDKLAKLKLRCTKAEGEAVQVKALRGRRHPIYDAHDVFADLLASVRRVLEIPVCFAGVAEASVAVDDDVDVSDEDDVEATDDDEDAED</sequence>
<organism evidence="3 4">
    <name type="scientific">Arabis alpina</name>
    <name type="common">Alpine rock-cress</name>
    <dbReference type="NCBI Taxonomy" id="50452"/>
    <lineage>
        <taxon>Eukaryota</taxon>
        <taxon>Viridiplantae</taxon>
        <taxon>Streptophyta</taxon>
        <taxon>Embryophyta</taxon>
        <taxon>Tracheophyta</taxon>
        <taxon>Spermatophyta</taxon>
        <taxon>Magnoliopsida</taxon>
        <taxon>eudicotyledons</taxon>
        <taxon>Gunneridae</taxon>
        <taxon>Pentapetalae</taxon>
        <taxon>rosids</taxon>
        <taxon>malvids</taxon>
        <taxon>Brassicales</taxon>
        <taxon>Brassicaceae</taxon>
        <taxon>Arabideae</taxon>
        <taxon>Arabis</taxon>
    </lineage>
</organism>
<evidence type="ECO:0000256" key="2">
    <source>
        <dbReference type="SAM" id="MobiDB-lite"/>
    </source>
</evidence>